<dbReference type="EC" id="3.2.1.-" evidence="1"/>
<dbReference type="SUPFAM" id="SSF49299">
    <property type="entry name" value="PKD domain"/>
    <property type="match status" value="1"/>
</dbReference>
<dbReference type="eggNOG" id="COG2273">
    <property type="taxonomic scope" value="Bacteria"/>
</dbReference>
<dbReference type="AlphaFoldDB" id="R9GV91"/>
<sequence length="299" mass="31886">MKITINVILLSCLTAIITFTGCKKQDYSLNKLVTPTDLNLSTEIAGQDTGNPNGNGTGTITIAATASNAMSYKIDFGDGKWQMVPEGLINYKYNTPGTSDYTVMVTAIGTGGITTTTSKKITVLVNFSIPPEMMLNLTKGTSQTWVTDRESPGHVGVGPVGTYTPDYYAATPNQRAECLYDDEITFTKAGENSVSLSVNNKGSSFLTADATAYYGKSGGDDCYPIDLNTPRNLTFMDATSGSTSANSTRIQFVVPGNGLINFGTGGTNYEILSLTSTTITLRNIGLDGLAWYQKLKVKP</sequence>
<dbReference type="RefSeq" id="WP_016194602.1">
    <property type="nucleotide sequence ID" value="NZ_AQPN01000050.1"/>
</dbReference>
<dbReference type="Proteomes" id="UP000014174">
    <property type="component" value="Unassembled WGS sequence"/>
</dbReference>
<dbReference type="PATRIC" id="fig|1150600.3.peg.1338"/>
<comment type="caution">
    <text evidence="1">The sequence shown here is derived from an EMBL/GenBank/DDBJ whole genome shotgun (WGS) entry which is preliminary data.</text>
</comment>
<evidence type="ECO:0000313" key="1">
    <source>
        <dbReference type="EMBL" id="EOR95445.1"/>
    </source>
</evidence>
<dbReference type="GO" id="GO:0016798">
    <property type="term" value="F:hydrolase activity, acting on glycosyl bonds"/>
    <property type="evidence" value="ECO:0007669"/>
    <property type="project" value="UniProtKB-KW"/>
</dbReference>
<reference evidence="1 2" key="1">
    <citation type="journal article" date="2013" name="Genome Announc.">
        <title>Draft Genome Sequence of Arcticibacter svalbardensis Strain MN12-7T, a Member of the Family Sphingobacteriaceae Isolated from an Arctic Soil Sample.</title>
        <authorList>
            <person name="Shivaji S."/>
            <person name="Ara S."/>
            <person name="Prasad S."/>
            <person name="Manasa B.P."/>
            <person name="Begum Z."/>
            <person name="Singh A."/>
            <person name="Kumar Pinnaka A."/>
        </authorList>
    </citation>
    <scope>NUCLEOTIDE SEQUENCE [LARGE SCALE GENOMIC DNA]</scope>
    <source>
        <strain evidence="1 2">MN12-7</strain>
    </source>
</reference>
<dbReference type="Gene3D" id="2.60.40.10">
    <property type="entry name" value="Immunoglobulins"/>
    <property type="match status" value="1"/>
</dbReference>
<dbReference type="InterPro" id="IPR035986">
    <property type="entry name" value="PKD_dom_sf"/>
</dbReference>
<gene>
    <name evidence="1" type="ORF">ADIARSV_1361</name>
</gene>
<organism evidence="1 2">
    <name type="scientific">Arcticibacter svalbardensis MN12-7</name>
    <dbReference type="NCBI Taxonomy" id="1150600"/>
    <lineage>
        <taxon>Bacteria</taxon>
        <taxon>Pseudomonadati</taxon>
        <taxon>Bacteroidota</taxon>
        <taxon>Sphingobacteriia</taxon>
        <taxon>Sphingobacteriales</taxon>
        <taxon>Sphingobacteriaceae</taxon>
        <taxon>Arcticibacter</taxon>
    </lineage>
</organism>
<keyword evidence="1" id="KW-0326">Glycosidase</keyword>
<accession>R9GV91</accession>
<dbReference type="PROSITE" id="PS51257">
    <property type="entry name" value="PROKAR_LIPOPROTEIN"/>
    <property type="match status" value="1"/>
</dbReference>
<dbReference type="STRING" id="1150600.ADIARSV_1361"/>
<keyword evidence="1" id="KW-0378">Hydrolase</keyword>
<name>R9GV91_9SPHI</name>
<dbReference type="EMBL" id="AQPN01000050">
    <property type="protein sequence ID" value="EOR95445.1"/>
    <property type="molecule type" value="Genomic_DNA"/>
</dbReference>
<dbReference type="OrthoDB" id="5381604at2"/>
<proteinExistence type="predicted"/>
<protein>
    <submittedName>
        <fullName evidence="1">Glycosyl hydrolase, family 16</fullName>
        <ecNumber evidence="1">3.2.1.-</ecNumber>
    </submittedName>
</protein>
<dbReference type="InterPro" id="IPR013783">
    <property type="entry name" value="Ig-like_fold"/>
</dbReference>
<keyword evidence="2" id="KW-1185">Reference proteome</keyword>
<evidence type="ECO:0000313" key="2">
    <source>
        <dbReference type="Proteomes" id="UP000014174"/>
    </source>
</evidence>